<dbReference type="Proteomes" id="UP000194664">
    <property type="component" value="Unassembled WGS sequence"/>
</dbReference>
<evidence type="ECO:0000256" key="1">
    <source>
        <dbReference type="SAM" id="SignalP"/>
    </source>
</evidence>
<evidence type="ECO:0000313" key="2">
    <source>
        <dbReference type="EMBL" id="OUD08143.1"/>
    </source>
</evidence>
<dbReference type="OrthoDB" id="7774376at2"/>
<reference evidence="2 3" key="1">
    <citation type="submission" date="2016-12" db="EMBL/GenBank/DDBJ databases">
        <title>The draft genome sequence of HSLHS2.</title>
        <authorList>
            <person name="Hu D."/>
            <person name="Wang L."/>
            <person name="Shao Z."/>
        </authorList>
    </citation>
    <scope>NUCLEOTIDE SEQUENCE [LARGE SCALE GENOMIC DNA]</scope>
    <source>
        <strain evidence="2">MCCC 1A06712</strain>
    </source>
</reference>
<feature type="signal peptide" evidence="1">
    <location>
        <begin position="1"/>
        <end position="24"/>
    </location>
</feature>
<accession>A0A251WW01</accession>
<protein>
    <submittedName>
        <fullName evidence="2">Uncharacterized protein</fullName>
    </submittedName>
</protein>
<dbReference type="EMBL" id="MSPP01000008">
    <property type="protein sequence ID" value="OUD08143.1"/>
    <property type="molecule type" value="Genomic_DNA"/>
</dbReference>
<dbReference type="RefSeq" id="WP_133064558.1">
    <property type="nucleotide sequence ID" value="NZ_MSPP01000008.1"/>
</dbReference>
<evidence type="ECO:0000313" key="3">
    <source>
        <dbReference type="Proteomes" id="UP000194664"/>
    </source>
</evidence>
<dbReference type="AlphaFoldDB" id="A0A251WW01"/>
<name>A0A251WW01_9RHOB</name>
<gene>
    <name evidence="2" type="ORF">BVC71_15160</name>
</gene>
<comment type="caution">
    <text evidence="2">The sequence shown here is derived from an EMBL/GenBank/DDBJ whole genome shotgun (WGS) entry which is preliminary data.</text>
</comment>
<organism evidence="2 3">
    <name type="scientific">Marivivens niveibacter</name>
    <dbReference type="NCBI Taxonomy" id="1930667"/>
    <lineage>
        <taxon>Bacteria</taxon>
        <taxon>Pseudomonadati</taxon>
        <taxon>Pseudomonadota</taxon>
        <taxon>Alphaproteobacteria</taxon>
        <taxon>Rhodobacterales</taxon>
        <taxon>Paracoccaceae</taxon>
        <taxon>Marivivens group</taxon>
        <taxon>Marivivens</taxon>
    </lineage>
</organism>
<sequence length="145" mass="15543">MSRVAFFGKIAVVLLMFIGGLAQAAPNVRVIRNDPGGNVNEYLMNVSMAVLTGETIRIDGWCASACTLYLGSTNTCVTRSANFGFHAPRGGSAADNRHAAQVISTRLPAPLGQWYLQNAAFLPADQHVTLSGRQLVQMGAARYCR</sequence>
<keyword evidence="3" id="KW-1185">Reference proteome</keyword>
<feature type="chain" id="PRO_5012603402" evidence="1">
    <location>
        <begin position="25"/>
        <end position="145"/>
    </location>
</feature>
<keyword evidence="1" id="KW-0732">Signal</keyword>
<proteinExistence type="predicted"/>